<dbReference type="InterPro" id="IPR013786">
    <property type="entry name" value="AcylCoA_DH/ox_N"/>
</dbReference>
<dbReference type="Pfam" id="PF02771">
    <property type="entry name" value="Acyl-CoA_dh_N"/>
    <property type="match status" value="1"/>
</dbReference>
<dbReference type="InterPro" id="IPR036250">
    <property type="entry name" value="AcylCo_DH-like_C"/>
</dbReference>
<dbReference type="InterPro" id="IPR009100">
    <property type="entry name" value="AcylCoA_DH/oxidase_NM_dom_sf"/>
</dbReference>
<dbReference type="GO" id="GO:0005739">
    <property type="term" value="C:mitochondrion"/>
    <property type="evidence" value="ECO:0007669"/>
    <property type="project" value="UniProtKB-SubCell"/>
</dbReference>
<accession>A0A7I4YP84</accession>
<dbReference type="Gene3D" id="1.10.540.10">
    <property type="entry name" value="Acyl-CoA dehydrogenase/oxidase, N-terminal domain"/>
    <property type="match status" value="1"/>
</dbReference>
<comment type="subcellular location">
    <subcellularLocation>
        <location evidence="2">Mitochondrion</location>
    </subcellularLocation>
</comment>
<dbReference type="Pfam" id="PF21343">
    <property type="entry name" value="ACAD9-ACADV_C"/>
    <property type="match status" value="1"/>
</dbReference>
<dbReference type="GO" id="GO:0044281">
    <property type="term" value="P:small molecule metabolic process"/>
    <property type="evidence" value="ECO:0007669"/>
    <property type="project" value="UniProtKB-ARBA"/>
</dbReference>
<evidence type="ECO:0000259" key="8">
    <source>
        <dbReference type="Pfam" id="PF02771"/>
    </source>
</evidence>
<name>A0A7I4YP84_HAECO</name>
<keyword evidence="7" id="KW-0496">Mitochondrion</keyword>
<evidence type="ECO:0000256" key="2">
    <source>
        <dbReference type="ARBA" id="ARBA00004173"/>
    </source>
</evidence>
<dbReference type="PANTHER" id="PTHR43884:SF9">
    <property type="entry name" value="COMPLEX I ASSEMBLY FACTOR ACAD9, MITOCHONDRIAL"/>
    <property type="match status" value="1"/>
</dbReference>
<evidence type="ECO:0000313" key="10">
    <source>
        <dbReference type="Proteomes" id="UP000025227"/>
    </source>
</evidence>
<evidence type="ECO:0000256" key="1">
    <source>
        <dbReference type="ARBA" id="ARBA00001974"/>
    </source>
</evidence>
<evidence type="ECO:0000256" key="6">
    <source>
        <dbReference type="ARBA" id="ARBA00023002"/>
    </source>
</evidence>
<dbReference type="AlphaFoldDB" id="A0A7I4YP84"/>
<dbReference type="OMA" id="IYAMWAS"/>
<dbReference type="SUPFAM" id="SSF47203">
    <property type="entry name" value="Acyl-CoA dehydrogenase C-terminal domain-like"/>
    <property type="match status" value="1"/>
</dbReference>
<dbReference type="SUPFAM" id="SSF56645">
    <property type="entry name" value="Acyl-CoA dehydrogenase NM domain-like"/>
    <property type="match status" value="1"/>
</dbReference>
<dbReference type="OrthoDB" id="354at2759"/>
<dbReference type="Gene3D" id="1.20.140.10">
    <property type="entry name" value="Butyryl-CoA Dehydrogenase, subunit A, domain 3"/>
    <property type="match status" value="2"/>
</dbReference>
<dbReference type="GO" id="GO:0050660">
    <property type="term" value="F:flavin adenine dinucleotide binding"/>
    <property type="evidence" value="ECO:0007669"/>
    <property type="project" value="InterPro"/>
</dbReference>
<protein>
    <submittedName>
        <fullName evidence="11">Acyl-CoA_dh_N domain-containing protein</fullName>
    </submittedName>
</protein>
<feature type="domain" description="Acyl-CoA dehydrogenase/oxidase N-terminal" evidence="8">
    <location>
        <begin position="99"/>
        <end position="185"/>
    </location>
</feature>
<dbReference type="InterPro" id="IPR037069">
    <property type="entry name" value="AcylCoA_DH/ox_N_sf"/>
</dbReference>
<sequence>MRPVLLNWIRRRSFSKCVSSLCNKKEAVVPSGNKFQIKEVAASDVPIEKLSLSRGLVMNKFEKDFMIYPEYTDTDDVKAIQGFTEVLRKSLNLTVDHEELEKLGTLSDAVKGALNDSAVFAALVPSEYGGLGLGFKDRVKIFEELSIDWNIYANVVVMSALTNTLLLFGSEELKQKYFPLIASGKCRPVVALVNELSNSKDAEVIGGMQRQSMIRLENTRCIGMHNSNLAVVFATSAHRDHDGKYYSCYLIDRSELQDTDQWEFKRDNTAGLKACDIGSLSISASLTEQHLIGKLGQGVEVRDELVSSHCLPLAAATVGYSKRLLNDLAAFCNKTSSSRQENALLSDDPNLQQSTTEFALKVYALESASYYLSGLLDEGVPVVLDIENALLQRLTRDVLRSSVFTCVDLAGLRAINPAFHFEKDLRDVTTLLSLSREESIVESVAIAALSSWASVSHKRITNALKRLFRQEKLEDELRHPKLTHYIAEHAHPSLQMACQDLEYSMSRVNNVISKLMSEKGKNVQHDFASLERLVTVIQNHLVMTAVISRSSRSYSIGLRNSDIEIAWATFICSKVSRENWFLLEALNDYYGLVRLNPSLLNVGKAVFDMGGYQIESPIERNW</sequence>
<keyword evidence="4" id="KW-0274">FAD</keyword>
<evidence type="ECO:0000256" key="4">
    <source>
        <dbReference type="ARBA" id="ARBA00022827"/>
    </source>
</evidence>
<evidence type="ECO:0000256" key="7">
    <source>
        <dbReference type="ARBA" id="ARBA00023128"/>
    </source>
</evidence>
<dbReference type="Proteomes" id="UP000025227">
    <property type="component" value="Unplaced"/>
</dbReference>
<dbReference type="InterPro" id="IPR046373">
    <property type="entry name" value="Acyl-CoA_Oxase/DH_mid-dom_sf"/>
</dbReference>
<evidence type="ECO:0000256" key="5">
    <source>
        <dbReference type="ARBA" id="ARBA00022946"/>
    </source>
</evidence>
<organism evidence="10 11">
    <name type="scientific">Haemonchus contortus</name>
    <name type="common">Barber pole worm</name>
    <dbReference type="NCBI Taxonomy" id="6289"/>
    <lineage>
        <taxon>Eukaryota</taxon>
        <taxon>Metazoa</taxon>
        <taxon>Ecdysozoa</taxon>
        <taxon>Nematoda</taxon>
        <taxon>Chromadorea</taxon>
        <taxon>Rhabditida</taxon>
        <taxon>Rhabditina</taxon>
        <taxon>Rhabditomorpha</taxon>
        <taxon>Strongyloidea</taxon>
        <taxon>Trichostrongylidae</taxon>
        <taxon>Haemonchus</taxon>
    </lineage>
</organism>
<dbReference type="Gene3D" id="2.40.110.10">
    <property type="entry name" value="Butyryl-CoA Dehydrogenase, subunit A, domain 2"/>
    <property type="match status" value="1"/>
</dbReference>
<keyword evidence="5" id="KW-0809">Transit peptide</keyword>
<keyword evidence="6" id="KW-0560">Oxidoreductase</keyword>
<keyword evidence="3" id="KW-0285">Flavoprotein</keyword>
<evidence type="ECO:0000256" key="3">
    <source>
        <dbReference type="ARBA" id="ARBA00022630"/>
    </source>
</evidence>
<dbReference type="WBParaSite" id="HCON_00119830-00001">
    <property type="protein sequence ID" value="HCON_00119830-00001"/>
    <property type="gene ID" value="HCON_00119830"/>
</dbReference>
<keyword evidence="10" id="KW-1185">Reference proteome</keyword>
<dbReference type="InterPro" id="IPR049448">
    <property type="entry name" value="ACAD9/ACADV-like_C"/>
</dbReference>
<proteinExistence type="predicted"/>
<reference evidence="11" key="1">
    <citation type="submission" date="2020-12" db="UniProtKB">
        <authorList>
            <consortium name="WormBaseParasite"/>
        </authorList>
    </citation>
    <scope>IDENTIFICATION</scope>
    <source>
        <strain evidence="11">MHco3</strain>
    </source>
</reference>
<evidence type="ECO:0000313" key="11">
    <source>
        <dbReference type="WBParaSite" id="HCON_00119830-00001"/>
    </source>
</evidence>
<feature type="domain" description="ACAD9/ACADV-like C-terminal" evidence="9">
    <location>
        <begin position="492"/>
        <end position="588"/>
    </location>
</feature>
<dbReference type="PANTHER" id="PTHR43884">
    <property type="entry name" value="ACYL-COA DEHYDROGENASE"/>
    <property type="match status" value="1"/>
</dbReference>
<dbReference type="GO" id="GO:0003995">
    <property type="term" value="F:acyl-CoA dehydrogenase activity"/>
    <property type="evidence" value="ECO:0007669"/>
    <property type="project" value="TreeGrafter"/>
</dbReference>
<comment type="cofactor">
    <cofactor evidence="1">
        <name>FAD</name>
        <dbReference type="ChEBI" id="CHEBI:57692"/>
    </cofactor>
</comment>
<evidence type="ECO:0000259" key="9">
    <source>
        <dbReference type="Pfam" id="PF21343"/>
    </source>
</evidence>